<dbReference type="Gene3D" id="1.10.357.10">
    <property type="entry name" value="Tetracycline Repressor, domain 2"/>
    <property type="match status" value="1"/>
</dbReference>
<dbReference type="PANTHER" id="PTHR30055">
    <property type="entry name" value="HTH-TYPE TRANSCRIPTIONAL REGULATOR RUTR"/>
    <property type="match status" value="1"/>
</dbReference>
<dbReference type="InterPro" id="IPR001647">
    <property type="entry name" value="HTH_TetR"/>
</dbReference>
<gene>
    <name evidence="7" type="ORF">K0U00_11210</name>
</gene>
<protein>
    <submittedName>
        <fullName evidence="7">TetR family transcriptional regulator C-terminal domain-containing protein</fullName>
    </submittedName>
</protein>
<evidence type="ECO:0000256" key="1">
    <source>
        <dbReference type="ARBA" id="ARBA00022491"/>
    </source>
</evidence>
<dbReference type="Proteomes" id="UP001519887">
    <property type="component" value="Unassembled WGS sequence"/>
</dbReference>
<feature type="DNA-binding region" description="H-T-H motif" evidence="5">
    <location>
        <begin position="31"/>
        <end position="50"/>
    </location>
</feature>
<dbReference type="InterPro" id="IPR023772">
    <property type="entry name" value="DNA-bd_HTH_TetR-type_CS"/>
</dbReference>
<dbReference type="InterPro" id="IPR036271">
    <property type="entry name" value="Tet_transcr_reg_TetR-rel_C_sf"/>
</dbReference>
<evidence type="ECO:0000256" key="2">
    <source>
        <dbReference type="ARBA" id="ARBA00023015"/>
    </source>
</evidence>
<dbReference type="PANTHER" id="PTHR30055:SF226">
    <property type="entry name" value="HTH-TYPE TRANSCRIPTIONAL REGULATOR PKSA"/>
    <property type="match status" value="1"/>
</dbReference>
<comment type="caution">
    <text evidence="7">The sequence shown here is derived from an EMBL/GenBank/DDBJ whole genome shotgun (WGS) entry which is preliminary data.</text>
</comment>
<dbReference type="Pfam" id="PF13977">
    <property type="entry name" value="TetR_C_6"/>
    <property type="match status" value="1"/>
</dbReference>
<reference evidence="7 8" key="1">
    <citation type="submission" date="2021-07" db="EMBL/GenBank/DDBJ databases">
        <title>Paenibacillus radiodurans sp. nov., isolated from the southeastern edge of Tengger Desert.</title>
        <authorList>
            <person name="Zhang G."/>
        </authorList>
    </citation>
    <scope>NUCLEOTIDE SEQUENCE [LARGE SCALE GENOMIC DNA]</scope>
    <source>
        <strain evidence="7 8">CCM 7311</strain>
    </source>
</reference>
<dbReference type="SUPFAM" id="SSF46689">
    <property type="entry name" value="Homeodomain-like"/>
    <property type="match status" value="1"/>
</dbReference>
<evidence type="ECO:0000313" key="8">
    <source>
        <dbReference type="Proteomes" id="UP001519887"/>
    </source>
</evidence>
<dbReference type="Pfam" id="PF00440">
    <property type="entry name" value="TetR_N"/>
    <property type="match status" value="1"/>
</dbReference>
<dbReference type="PROSITE" id="PS01081">
    <property type="entry name" value="HTH_TETR_1"/>
    <property type="match status" value="1"/>
</dbReference>
<feature type="domain" description="HTH tetR-type" evidence="6">
    <location>
        <begin position="8"/>
        <end position="68"/>
    </location>
</feature>
<evidence type="ECO:0000256" key="4">
    <source>
        <dbReference type="ARBA" id="ARBA00023163"/>
    </source>
</evidence>
<keyword evidence="3 5" id="KW-0238">DNA-binding</keyword>
<keyword evidence="4" id="KW-0804">Transcription</keyword>
<evidence type="ECO:0000256" key="5">
    <source>
        <dbReference type="PROSITE-ProRule" id="PRU00335"/>
    </source>
</evidence>
<dbReference type="InterPro" id="IPR009057">
    <property type="entry name" value="Homeodomain-like_sf"/>
</dbReference>
<organism evidence="7 8">
    <name type="scientific">Paenibacillus sepulcri</name>
    <dbReference type="NCBI Taxonomy" id="359917"/>
    <lineage>
        <taxon>Bacteria</taxon>
        <taxon>Bacillati</taxon>
        <taxon>Bacillota</taxon>
        <taxon>Bacilli</taxon>
        <taxon>Bacillales</taxon>
        <taxon>Paenibacillaceae</taxon>
        <taxon>Paenibacillus</taxon>
    </lineage>
</organism>
<sequence>MPKIVNHQQRKEQIAEAAWRVIRRDGLDGATVRRIAEETGISFGSLRHYFVTQDELLAFAMRLVSQRANHRIKNLPFSGNPRLDMEMIIAELVPLDEERRCESEVWLVFAGKAISDPAIRALSHEVHDELRAAFRQMIDSLITGKLIRESIDVEYEAGRLHALVDGLVLHHTVYPEQLSQAQMMSIISGHLDRLFQPV</sequence>
<evidence type="ECO:0000313" key="7">
    <source>
        <dbReference type="EMBL" id="MBW7454598.1"/>
    </source>
</evidence>
<dbReference type="EMBL" id="JAHZIK010000222">
    <property type="protein sequence ID" value="MBW7454598.1"/>
    <property type="molecule type" value="Genomic_DNA"/>
</dbReference>
<dbReference type="InterPro" id="IPR050109">
    <property type="entry name" value="HTH-type_TetR-like_transc_reg"/>
</dbReference>
<keyword evidence="2" id="KW-0805">Transcription regulation</keyword>
<dbReference type="RefSeq" id="WP_210046208.1">
    <property type="nucleotide sequence ID" value="NZ_JBHLVU010000025.1"/>
</dbReference>
<keyword evidence="8" id="KW-1185">Reference proteome</keyword>
<accession>A0ABS7C103</accession>
<dbReference type="PROSITE" id="PS50977">
    <property type="entry name" value="HTH_TETR_2"/>
    <property type="match status" value="1"/>
</dbReference>
<evidence type="ECO:0000256" key="3">
    <source>
        <dbReference type="ARBA" id="ARBA00023125"/>
    </source>
</evidence>
<name>A0ABS7C103_9BACL</name>
<dbReference type="InterPro" id="IPR039538">
    <property type="entry name" value="BetI_C"/>
</dbReference>
<keyword evidence="1" id="KW-0678">Repressor</keyword>
<evidence type="ECO:0000259" key="6">
    <source>
        <dbReference type="PROSITE" id="PS50977"/>
    </source>
</evidence>
<proteinExistence type="predicted"/>
<dbReference type="SUPFAM" id="SSF48498">
    <property type="entry name" value="Tetracyclin repressor-like, C-terminal domain"/>
    <property type="match status" value="1"/>
</dbReference>